<feature type="compositionally biased region" description="Acidic residues" evidence="1">
    <location>
        <begin position="88"/>
        <end position="101"/>
    </location>
</feature>
<gene>
    <name evidence="2" type="ORF">T03_4734</name>
</gene>
<feature type="region of interest" description="Disordered" evidence="1">
    <location>
        <begin position="144"/>
        <end position="221"/>
    </location>
</feature>
<proteinExistence type="predicted"/>
<protein>
    <submittedName>
        <fullName evidence="2">Uncharacterized protein</fullName>
    </submittedName>
</protein>
<accession>A0A0V1CU44</accession>
<sequence length="258" mass="29496">MLLPARHVNTADHRNHLMIVFSHFCAVGVRIKMASLLRLRSGRREWRGRRRDDLTQLTYEEHRTLSKVLHESLKTFKATLDYAEMDEESSMSDSDLSDESAADTALSKLRQSQNEKNTFFIDSDFIPRGKGFRYLLRPVAADENKKSNAAVSSSSTNTEDGRNSVSRYTYSLRRRNQVVEQSSDTKSSNRNSDENVGQNHRISARSSVKKTKSRGEYASTSKTEATATEMFLYFAFGGKPMQLEWMDRLPLLRANHLT</sequence>
<dbReference type="OMA" id="CYMHIYV"/>
<feature type="compositionally biased region" description="Low complexity" evidence="1">
    <location>
        <begin position="147"/>
        <end position="158"/>
    </location>
</feature>
<keyword evidence="3" id="KW-1185">Reference proteome</keyword>
<evidence type="ECO:0000256" key="1">
    <source>
        <dbReference type="SAM" id="MobiDB-lite"/>
    </source>
</evidence>
<feature type="region of interest" description="Disordered" evidence="1">
    <location>
        <begin position="88"/>
        <end position="109"/>
    </location>
</feature>
<dbReference type="EMBL" id="JYDI01000098">
    <property type="protein sequence ID" value="KRY52810.1"/>
    <property type="molecule type" value="Genomic_DNA"/>
</dbReference>
<dbReference type="OrthoDB" id="5920310at2759"/>
<name>A0A0V1CU44_TRIBR</name>
<evidence type="ECO:0000313" key="2">
    <source>
        <dbReference type="EMBL" id="KRY52810.1"/>
    </source>
</evidence>
<reference evidence="2 3" key="1">
    <citation type="submission" date="2015-01" db="EMBL/GenBank/DDBJ databases">
        <title>Evolution of Trichinella species and genotypes.</title>
        <authorList>
            <person name="Korhonen P.K."/>
            <person name="Edoardo P."/>
            <person name="Giuseppe L.R."/>
            <person name="Gasser R.B."/>
        </authorList>
    </citation>
    <scope>NUCLEOTIDE SEQUENCE [LARGE SCALE GENOMIC DNA]</scope>
    <source>
        <strain evidence="2">ISS120</strain>
    </source>
</reference>
<organism evidence="2 3">
    <name type="scientific">Trichinella britovi</name>
    <name type="common">Parasitic roundworm</name>
    <dbReference type="NCBI Taxonomy" id="45882"/>
    <lineage>
        <taxon>Eukaryota</taxon>
        <taxon>Metazoa</taxon>
        <taxon>Ecdysozoa</taxon>
        <taxon>Nematoda</taxon>
        <taxon>Enoplea</taxon>
        <taxon>Dorylaimia</taxon>
        <taxon>Trichinellida</taxon>
        <taxon>Trichinellidae</taxon>
        <taxon>Trichinella</taxon>
    </lineage>
</organism>
<dbReference type="Proteomes" id="UP000054653">
    <property type="component" value="Unassembled WGS sequence"/>
</dbReference>
<dbReference type="AlphaFoldDB" id="A0A0V1CU44"/>
<feature type="compositionally biased region" description="Polar residues" evidence="1">
    <location>
        <begin position="178"/>
        <end position="206"/>
    </location>
</feature>
<comment type="caution">
    <text evidence="2">The sequence shown here is derived from an EMBL/GenBank/DDBJ whole genome shotgun (WGS) entry which is preliminary data.</text>
</comment>
<evidence type="ECO:0000313" key="3">
    <source>
        <dbReference type="Proteomes" id="UP000054653"/>
    </source>
</evidence>